<reference evidence="2" key="1">
    <citation type="submission" date="2021-02" db="EMBL/GenBank/DDBJ databases">
        <authorList>
            <person name="Nowell W R."/>
        </authorList>
    </citation>
    <scope>NUCLEOTIDE SEQUENCE</scope>
</reference>
<protein>
    <submittedName>
        <fullName evidence="2">Uncharacterized protein</fullName>
    </submittedName>
</protein>
<dbReference type="OrthoDB" id="7108654at2759"/>
<feature type="non-terminal residue" evidence="2">
    <location>
        <position position="69"/>
    </location>
</feature>
<comment type="caution">
    <text evidence="2">The sequence shown here is derived from an EMBL/GenBank/DDBJ whole genome shotgun (WGS) entry which is preliminary data.</text>
</comment>
<name>A0A815WQI9_9BILA</name>
<sequence>MLPLSSSRIIDLTHVISEDIPTWNEGEGFTQSQIRFINITGSNVHQLHFKKAGLGTHFDSAAHFGGDRW</sequence>
<dbReference type="GO" id="GO:0004061">
    <property type="term" value="F:arylformamidase activity"/>
    <property type="evidence" value="ECO:0007669"/>
    <property type="project" value="InterPro"/>
</dbReference>
<dbReference type="SUPFAM" id="SSF102198">
    <property type="entry name" value="Putative cyclase"/>
    <property type="match status" value="1"/>
</dbReference>
<dbReference type="EMBL" id="CAJNOQ010026614">
    <property type="protein sequence ID" value="CAF1547230.1"/>
    <property type="molecule type" value="Genomic_DNA"/>
</dbReference>
<dbReference type="Proteomes" id="UP000682733">
    <property type="component" value="Unassembled WGS sequence"/>
</dbReference>
<evidence type="ECO:0000313" key="3">
    <source>
        <dbReference type="EMBL" id="CAF1570101.1"/>
    </source>
</evidence>
<dbReference type="Proteomes" id="UP000677228">
    <property type="component" value="Unassembled WGS sequence"/>
</dbReference>
<dbReference type="EMBL" id="CAJOBC010092280">
    <property type="protein sequence ID" value="CAF4408058.1"/>
    <property type="molecule type" value="Genomic_DNA"/>
</dbReference>
<evidence type="ECO:0000313" key="6">
    <source>
        <dbReference type="Proteomes" id="UP000663829"/>
    </source>
</evidence>
<comment type="similarity">
    <text evidence="1">Belongs to the Cyclase 1 superfamily.</text>
</comment>
<dbReference type="AlphaFoldDB" id="A0A815WQI9"/>
<dbReference type="GO" id="GO:0019441">
    <property type="term" value="P:L-tryptophan catabolic process to kynurenine"/>
    <property type="evidence" value="ECO:0007669"/>
    <property type="project" value="InterPro"/>
</dbReference>
<proteinExistence type="inferred from homology"/>
<accession>A0A815WQI9</accession>
<dbReference type="InterPro" id="IPR007325">
    <property type="entry name" value="KFase/CYL"/>
</dbReference>
<gene>
    <name evidence="2" type="ORF">GPM918_LOCUS38980</name>
    <name evidence="3" type="ORF">OVA965_LOCUS40308</name>
    <name evidence="5" type="ORF">SRO942_LOCUS39835</name>
    <name evidence="4" type="ORF">TMI583_LOCUS41724</name>
</gene>
<dbReference type="Proteomes" id="UP000681722">
    <property type="component" value="Unassembled WGS sequence"/>
</dbReference>
<keyword evidence="6" id="KW-1185">Reference proteome</keyword>
<evidence type="ECO:0000256" key="1">
    <source>
        <dbReference type="ARBA" id="ARBA00007865"/>
    </source>
</evidence>
<organism evidence="2 6">
    <name type="scientific">Didymodactylos carnosus</name>
    <dbReference type="NCBI Taxonomy" id="1234261"/>
    <lineage>
        <taxon>Eukaryota</taxon>
        <taxon>Metazoa</taxon>
        <taxon>Spiralia</taxon>
        <taxon>Gnathifera</taxon>
        <taxon>Rotifera</taxon>
        <taxon>Eurotatoria</taxon>
        <taxon>Bdelloidea</taxon>
        <taxon>Philodinida</taxon>
        <taxon>Philodinidae</taxon>
        <taxon>Didymodactylos</taxon>
    </lineage>
</organism>
<dbReference type="EMBL" id="CAJNOK010043579">
    <property type="protein sequence ID" value="CAF1570101.1"/>
    <property type="molecule type" value="Genomic_DNA"/>
</dbReference>
<evidence type="ECO:0000313" key="2">
    <source>
        <dbReference type="EMBL" id="CAF1547230.1"/>
    </source>
</evidence>
<dbReference type="Pfam" id="PF04199">
    <property type="entry name" value="Cyclase"/>
    <property type="match status" value="1"/>
</dbReference>
<evidence type="ECO:0000313" key="4">
    <source>
        <dbReference type="EMBL" id="CAF4364318.1"/>
    </source>
</evidence>
<dbReference type="EMBL" id="CAJOBA010066351">
    <property type="protein sequence ID" value="CAF4364318.1"/>
    <property type="molecule type" value="Genomic_DNA"/>
</dbReference>
<evidence type="ECO:0000313" key="5">
    <source>
        <dbReference type="EMBL" id="CAF4408058.1"/>
    </source>
</evidence>
<dbReference type="Proteomes" id="UP000663829">
    <property type="component" value="Unassembled WGS sequence"/>
</dbReference>
<dbReference type="Gene3D" id="3.50.30.50">
    <property type="entry name" value="Putative cyclase"/>
    <property type="match status" value="1"/>
</dbReference>
<dbReference type="InterPro" id="IPR037175">
    <property type="entry name" value="KFase_sf"/>
</dbReference>